<accession>A0ABQ6FDS8</accession>
<evidence type="ECO:0000313" key="1">
    <source>
        <dbReference type="EMBL" id="GLT23459.1"/>
    </source>
</evidence>
<comment type="caution">
    <text evidence="1">The sequence shown here is derived from an EMBL/GenBank/DDBJ whole genome shotgun (WGS) entry which is preliminary data.</text>
</comment>
<dbReference type="Proteomes" id="UP001157167">
    <property type="component" value="Unassembled WGS sequence"/>
</dbReference>
<sequence length="200" mass="23198">MEDIAKKAPDYKIFVRTGRHFRAEILPILVKQARQNRRRIRIEVILLDFRHEAICDKYATYRKVSSFDGKSWCARYVQTEVLATILRLIDAVRENYGLVEIRLFLSRRLSTFRIEGSSDEILVTREDPKDNASRYLRSHRDFPAFVNEFDWVRDEAHEVAIVGADGVPATLRAMFEESALVTSLEEEAVQAMRSGSPYAR</sequence>
<proteinExistence type="predicted"/>
<evidence type="ECO:0000313" key="2">
    <source>
        <dbReference type="Proteomes" id="UP001157167"/>
    </source>
</evidence>
<dbReference type="EMBL" id="BSPX01000048">
    <property type="protein sequence ID" value="GLT23459.1"/>
    <property type="molecule type" value="Genomic_DNA"/>
</dbReference>
<name>A0ABQ6FDS8_9RHOO</name>
<gene>
    <name evidence="1" type="ORF">GCM10007933_29250</name>
</gene>
<protein>
    <submittedName>
        <fullName evidence="1">Uncharacterized protein</fullName>
    </submittedName>
</protein>
<keyword evidence="2" id="KW-1185">Reference proteome</keyword>
<organism evidence="1 2">
    <name type="scientific">Zoogloea oryzae</name>
    <dbReference type="NCBI Taxonomy" id="310767"/>
    <lineage>
        <taxon>Bacteria</taxon>
        <taxon>Pseudomonadati</taxon>
        <taxon>Pseudomonadota</taxon>
        <taxon>Betaproteobacteria</taxon>
        <taxon>Rhodocyclales</taxon>
        <taxon>Zoogloeaceae</taxon>
        <taxon>Zoogloea</taxon>
    </lineage>
</organism>
<reference evidence="2" key="1">
    <citation type="journal article" date="2019" name="Int. J. Syst. Evol. Microbiol.">
        <title>The Global Catalogue of Microorganisms (GCM) 10K type strain sequencing project: providing services to taxonomists for standard genome sequencing and annotation.</title>
        <authorList>
            <consortium name="The Broad Institute Genomics Platform"/>
            <consortium name="The Broad Institute Genome Sequencing Center for Infectious Disease"/>
            <person name="Wu L."/>
            <person name="Ma J."/>
        </authorList>
    </citation>
    <scope>NUCLEOTIDE SEQUENCE [LARGE SCALE GENOMIC DNA]</scope>
    <source>
        <strain evidence="2">NBRC 102407</strain>
    </source>
</reference>